<evidence type="ECO:0000259" key="2">
    <source>
        <dbReference type="Pfam" id="PF09084"/>
    </source>
</evidence>
<feature type="chain" id="PRO_5014476309" evidence="1">
    <location>
        <begin position="21"/>
        <end position="331"/>
    </location>
</feature>
<feature type="domain" description="SsuA/THI5-like" evidence="2">
    <location>
        <begin position="43"/>
        <end position="260"/>
    </location>
</feature>
<dbReference type="PANTHER" id="PTHR31528:SF3">
    <property type="entry name" value="THIAMINE BIOSYNTHESIS PROTEIN HI_0357-RELATED"/>
    <property type="match status" value="1"/>
</dbReference>
<evidence type="ECO:0000256" key="1">
    <source>
        <dbReference type="SAM" id="SignalP"/>
    </source>
</evidence>
<dbReference type="Gene3D" id="3.40.190.10">
    <property type="entry name" value="Periplasmic binding protein-like II"/>
    <property type="match status" value="2"/>
</dbReference>
<gene>
    <name evidence="3" type="ORF">C0184_13120</name>
</gene>
<dbReference type="GO" id="GO:0009228">
    <property type="term" value="P:thiamine biosynthetic process"/>
    <property type="evidence" value="ECO:0007669"/>
    <property type="project" value="InterPro"/>
</dbReference>
<dbReference type="InterPro" id="IPR015168">
    <property type="entry name" value="SsuA/THI5"/>
</dbReference>
<dbReference type="Pfam" id="PF09084">
    <property type="entry name" value="NMT1"/>
    <property type="match status" value="1"/>
</dbReference>
<feature type="signal peptide" evidence="1">
    <location>
        <begin position="1"/>
        <end position="20"/>
    </location>
</feature>
<dbReference type="InterPro" id="IPR027939">
    <property type="entry name" value="NMT1/THI5"/>
</dbReference>
<dbReference type="PANTHER" id="PTHR31528">
    <property type="entry name" value="4-AMINO-5-HYDROXYMETHYL-2-METHYLPYRIMIDINE PHOSPHATE SYNTHASE THI11-RELATED"/>
    <property type="match status" value="1"/>
</dbReference>
<keyword evidence="1" id="KW-0732">Signal</keyword>
<comment type="caution">
    <text evidence="3">The sequence shown here is derived from an EMBL/GenBank/DDBJ whole genome shotgun (WGS) entry which is preliminary data.</text>
</comment>
<evidence type="ECO:0000313" key="4">
    <source>
        <dbReference type="Proteomes" id="UP000243376"/>
    </source>
</evidence>
<dbReference type="PROSITE" id="PS51257">
    <property type="entry name" value="PROKAR_LIPOPROTEIN"/>
    <property type="match status" value="1"/>
</dbReference>
<proteinExistence type="predicted"/>
<sequence>MHRWFLLTLVILLTACGSGAATPTTSTQAPLTKVRVGLDWTPNTNHTGLYVAQAKGYYAQQGLEVEILGAQEGGTVEQLVATGRLDFGISYQEGVTQARVEGVPIVSIAAIIQHNTSGFASRAEEGITSPRDFIGKKYGAFGSPVEQAVIKGLLECAGVGDQFDQVQFVDIGSSDFFVATERDEVDFVWIFKGWTGIEAEVRGVPLNIVMMNDLQCIPDYYTPVLITGEKLIAEQPDLVRRFLAATSAGYRFAIEQPGEAADILLKAAPELDAELVRRSQQYLAGQYQAEAARWGEQKLEVWRAYAQWMADRNLIARMIEPEKAFTNDFLP</sequence>
<accession>A0A2J6WY21</accession>
<dbReference type="AlphaFoldDB" id="A0A2J6WY21"/>
<dbReference type="SUPFAM" id="SSF53850">
    <property type="entry name" value="Periplasmic binding protein-like II"/>
    <property type="match status" value="1"/>
</dbReference>
<dbReference type="Proteomes" id="UP000243376">
    <property type="component" value="Unassembled WGS sequence"/>
</dbReference>
<dbReference type="EMBL" id="PNIQ01000880">
    <property type="protein sequence ID" value="PMP76173.1"/>
    <property type="molecule type" value="Genomic_DNA"/>
</dbReference>
<evidence type="ECO:0000313" key="3">
    <source>
        <dbReference type="EMBL" id="PMP76173.1"/>
    </source>
</evidence>
<organism evidence="3 4">
    <name type="scientific">Chloroflexus aggregans</name>
    <dbReference type="NCBI Taxonomy" id="152260"/>
    <lineage>
        <taxon>Bacteria</taxon>
        <taxon>Bacillati</taxon>
        <taxon>Chloroflexota</taxon>
        <taxon>Chloroflexia</taxon>
        <taxon>Chloroflexales</taxon>
        <taxon>Chloroflexineae</taxon>
        <taxon>Chloroflexaceae</taxon>
        <taxon>Chloroflexus</taxon>
    </lineage>
</organism>
<reference evidence="3 4" key="1">
    <citation type="submission" date="2018-01" db="EMBL/GenBank/DDBJ databases">
        <title>Metagenomic assembled genomes from two thermal pools in the Uzon Caldera, Kamchatka, Russia.</title>
        <authorList>
            <person name="Wilkins L."/>
            <person name="Ettinger C."/>
        </authorList>
    </citation>
    <scope>NUCLEOTIDE SEQUENCE [LARGE SCALE GENOMIC DNA]</scope>
    <source>
        <strain evidence="3">ZAV-02</strain>
    </source>
</reference>
<name>A0A2J6WY21_9CHLR</name>
<protein>
    <submittedName>
        <fullName evidence="3">ABC transporter substrate-binding protein</fullName>
    </submittedName>
</protein>